<proteinExistence type="predicted"/>
<sequence>MKKIFVMSSLLLVLTAALSSVSYSKSSNEIKYSGTLIALPCTVEPSEQNDWIDFGQNINTKDLYDGLRIDKEIEFYLKDCDTSLGNNISAKFTGNATTDGLLNVDPVSEAAGIVIGLETMSGKPLPINGTKVEPVYPIKNGDMTVTLRSYLIGDAQAIENKTMKPGWFYATLTYTLVYE</sequence>
<comment type="caution">
    <text evidence="3">The sequence shown here is derived from an EMBL/GenBank/DDBJ whole genome shotgun (WGS) entry which is preliminary data.</text>
</comment>
<dbReference type="GO" id="GO:0009289">
    <property type="term" value="C:pilus"/>
    <property type="evidence" value="ECO:0007669"/>
    <property type="project" value="InterPro"/>
</dbReference>
<dbReference type="InterPro" id="IPR036937">
    <property type="entry name" value="Adhesion_dom_fimbrial_sf"/>
</dbReference>
<dbReference type="AlphaFoldDB" id="A0A1S1HMY7"/>
<feature type="chain" id="PRO_5010170974" evidence="1">
    <location>
        <begin position="25"/>
        <end position="179"/>
    </location>
</feature>
<dbReference type="InterPro" id="IPR000259">
    <property type="entry name" value="Adhesion_dom_fimbrial"/>
</dbReference>
<feature type="domain" description="Fimbrial-type adhesion" evidence="2">
    <location>
        <begin position="30"/>
        <end position="178"/>
    </location>
</feature>
<dbReference type="GO" id="GO:0043709">
    <property type="term" value="P:cell adhesion involved in single-species biofilm formation"/>
    <property type="evidence" value="ECO:0007669"/>
    <property type="project" value="TreeGrafter"/>
</dbReference>
<dbReference type="PANTHER" id="PTHR33420:SF9">
    <property type="entry name" value="MINOR FIMBRIAL SUBUNIT"/>
    <property type="match status" value="1"/>
</dbReference>
<accession>A0A1S1HMY7</accession>
<dbReference type="Gene3D" id="2.60.40.1090">
    <property type="entry name" value="Fimbrial-type adhesion domain"/>
    <property type="match status" value="1"/>
</dbReference>
<dbReference type="EMBL" id="LVIE01000179">
    <property type="protein sequence ID" value="OHT23458.1"/>
    <property type="molecule type" value="Genomic_DNA"/>
</dbReference>
<protein>
    <submittedName>
        <fullName evidence="3">Fimbrial protein</fullName>
    </submittedName>
</protein>
<dbReference type="PANTHER" id="PTHR33420">
    <property type="entry name" value="FIMBRIAL SUBUNIT ELFA-RELATED"/>
    <property type="match status" value="1"/>
</dbReference>
<evidence type="ECO:0000313" key="3">
    <source>
        <dbReference type="EMBL" id="OHT23458.1"/>
    </source>
</evidence>
<reference evidence="3 4" key="1">
    <citation type="submission" date="2016-03" db="EMBL/GenBank/DDBJ databases">
        <title>Genome sequence of Providencia stuartii strain, isolated from the salivary glands of larval Lucilia sericata.</title>
        <authorList>
            <person name="Yuan Y."/>
            <person name="Zhang Y."/>
            <person name="Fu S."/>
            <person name="Crippen T.L."/>
            <person name="Visi D."/>
            <person name="Benbow M.E."/>
            <person name="Allen M."/>
            <person name="Tomberlin J.K."/>
            <person name="Sze S.-H."/>
            <person name="Tarone A.M."/>
        </authorList>
    </citation>
    <scope>NUCLEOTIDE SEQUENCE [LARGE SCALE GENOMIC DNA]</scope>
    <source>
        <strain evidence="3 4">Crippen</strain>
    </source>
</reference>
<gene>
    <name evidence="3" type="ORF">A3Q29_05845</name>
</gene>
<dbReference type="Pfam" id="PF00419">
    <property type="entry name" value="Fimbrial"/>
    <property type="match status" value="1"/>
</dbReference>
<dbReference type="RefSeq" id="WP_070928891.1">
    <property type="nucleotide sequence ID" value="NZ_VAUE01000013.1"/>
</dbReference>
<name>A0A1S1HMY7_PROST</name>
<evidence type="ECO:0000259" key="2">
    <source>
        <dbReference type="Pfam" id="PF00419"/>
    </source>
</evidence>
<keyword evidence="4" id="KW-1185">Reference proteome</keyword>
<organism evidence="3 4">
    <name type="scientific">Providencia stuartii</name>
    <dbReference type="NCBI Taxonomy" id="588"/>
    <lineage>
        <taxon>Bacteria</taxon>
        <taxon>Pseudomonadati</taxon>
        <taxon>Pseudomonadota</taxon>
        <taxon>Gammaproteobacteria</taxon>
        <taxon>Enterobacterales</taxon>
        <taxon>Morganellaceae</taxon>
        <taxon>Providencia</taxon>
    </lineage>
</organism>
<feature type="signal peptide" evidence="1">
    <location>
        <begin position="1"/>
        <end position="24"/>
    </location>
</feature>
<dbReference type="InterPro" id="IPR008966">
    <property type="entry name" value="Adhesion_dom_sf"/>
</dbReference>
<dbReference type="InterPro" id="IPR050263">
    <property type="entry name" value="Bact_Fimbrial_Adh_Pro"/>
</dbReference>
<dbReference type="Proteomes" id="UP000179588">
    <property type="component" value="Unassembled WGS sequence"/>
</dbReference>
<dbReference type="OrthoDB" id="6462343at2"/>
<dbReference type="SUPFAM" id="SSF49401">
    <property type="entry name" value="Bacterial adhesins"/>
    <property type="match status" value="1"/>
</dbReference>
<evidence type="ECO:0000256" key="1">
    <source>
        <dbReference type="SAM" id="SignalP"/>
    </source>
</evidence>
<keyword evidence="1" id="KW-0732">Signal</keyword>
<evidence type="ECO:0000313" key="4">
    <source>
        <dbReference type="Proteomes" id="UP000179588"/>
    </source>
</evidence>